<protein>
    <recommendedName>
        <fullName evidence="8">PLAT domain-containing protein</fullName>
    </recommendedName>
</protein>
<proteinExistence type="inferred from homology"/>
<dbReference type="Proteomes" id="UP000008144">
    <property type="component" value="Chromosome 8"/>
</dbReference>
<dbReference type="GeneTree" id="ENSGT00940000165538"/>
<reference evidence="9" key="2">
    <citation type="journal article" date="2008" name="Genome Biol.">
        <title>Improved genome assembly and evidence-based global gene model set for the chordate Ciona intestinalis: new insight into intron and operon populations.</title>
        <authorList>
            <person name="Satou Y."/>
            <person name="Mineta K."/>
            <person name="Ogasawara M."/>
            <person name="Sasakura Y."/>
            <person name="Shoguchi E."/>
            <person name="Ueno K."/>
            <person name="Yamada L."/>
            <person name="Matsumoto J."/>
            <person name="Wasserscheid J."/>
            <person name="Dewar K."/>
            <person name="Wiley G.B."/>
            <person name="Macmil S.L."/>
            <person name="Roe B.A."/>
            <person name="Zeller R.W."/>
            <person name="Hastings K.E."/>
            <person name="Lemaire P."/>
            <person name="Lindquist E."/>
            <person name="Endo T."/>
            <person name="Hotta K."/>
            <person name="Inaba K."/>
        </authorList>
    </citation>
    <scope>NUCLEOTIDE SEQUENCE [LARGE SCALE GENOMIC DNA]</scope>
    <source>
        <strain evidence="9">wild type</strain>
    </source>
</reference>
<feature type="active site" description="Charge relay system" evidence="4">
    <location>
        <position position="242"/>
    </location>
</feature>
<dbReference type="SUPFAM" id="SSF53474">
    <property type="entry name" value="alpha/beta-Hydrolases"/>
    <property type="match status" value="1"/>
</dbReference>
<evidence type="ECO:0000256" key="2">
    <source>
        <dbReference type="ARBA" id="ARBA00010701"/>
    </source>
</evidence>
<feature type="active site" description="Charge relay system" evidence="4">
    <location>
        <position position="155"/>
    </location>
</feature>
<dbReference type="HOGENOM" id="CLU_027171_1_1_1"/>
<comment type="subcellular location">
    <subcellularLocation>
        <location evidence="1">Secreted</location>
    </subcellularLocation>
</comment>
<evidence type="ECO:0000256" key="5">
    <source>
        <dbReference type="PIRSR" id="PIRSR000865-2"/>
    </source>
</evidence>
<name>F6Q4W5_CIOIN</name>
<evidence type="ECO:0000313" key="9">
    <source>
        <dbReference type="Ensembl" id="ENSCINP00000013312.3"/>
    </source>
</evidence>
<dbReference type="EMBL" id="EAAA01002681">
    <property type="status" value="NOT_ANNOTATED_CDS"/>
    <property type="molecule type" value="Genomic_DNA"/>
</dbReference>
<dbReference type="PROSITE" id="PS50095">
    <property type="entry name" value="PLAT"/>
    <property type="match status" value="1"/>
</dbReference>
<dbReference type="InterPro" id="IPR029058">
    <property type="entry name" value="AB_hydrolase_fold"/>
</dbReference>
<dbReference type="GO" id="GO:0016042">
    <property type="term" value="P:lipid catabolic process"/>
    <property type="evidence" value="ECO:0000318"/>
    <property type="project" value="GO_Central"/>
</dbReference>
<dbReference type="Gene3D" id="3.40.50.1820">
    <property type="entry name" value="alpha/beta hydrolase"/>
    <property type="match status" value="1"/>
</dbReference>
<evidence type="ECO:0000256" key="7">
    <source>
        <dbReference type="RuleBase" id="RU004262"/>
    </source>
</evidence>
<evidence type="ECO:0000256" key="1">
    <source>
        <dbReference type="ARBA" id="ARBA00004613"/>
    </source>
</evidence>
<comment type="similarity">
    <text evidence="2 7">Belongs to the AB hydrolase superfamily. Lipase family.</text>
</comment>
<dbReference type="GO" id="GO:0005615">
    <property type="term" value="C:extracellular space"/>
    <property type="evidence" value="ECO:0000318"/>
    <property type="project" value="GO_Central"/>
</dbReference>
<dbReference type="InterPro" id="IPR036392">
    <property type="entry name" value="PLAT/LH2_dom_sf"/>
</dbReference>
<dbReference type="InterPro" id="IPR000734">
    <property type="entry name" value="TAG_lipase"/>
</dbReference>
<reference evidence="9" key="3">
    <citation type="submission" date="2025-08" db="UniProtKB">
        <authorList>
            <consortium name="Ensembl"/>
        </authorList>
    </citation>
    <scope>IDENTIFICATION</scope>
</reference>
<dbReference type="GO" id="GO:0046872">
    <property type="term" value="F:metal ion binding"/>
    <property type="evidence" value="ECO:0007669"/>
    <property type="project" value="UniProtKB-KW"/>
</dbReference>
<dbReference type="OMA" id="TSAQNHY"/>
<evidence type="ECO:0000256" key="6">
    <source>
        <dbReference type="PROSITE-ProRule" id="PRU00152"/>
    </source>
</evidence>
<reference evidence="10" key="1">
    <citation type="journal article" date="2002" name="Science">
        <title>The draft genome of Ciona intestinalis: insights into chordate and vertebrate origins.</title>
        <authorList>
            <person name="Dehal P."/>
            <person name="Satou Y."/>
            <person name="Campbell R.K."/>
            <person name="Chapman J."/>
            <person name="Degnan B."/>
            <person name="De Tomaso A."/>
            <person name="Davidson B."/>
            <person name="Di Gregorio A."/>
            <person name="Gelpke M."/>
            <person name="Goodstein D.M."/>
            <person name="Harafuji N."/>
            <person name="Hastings K.E."/>
            <person name="Ho I."/>
            <person name="Hotta K."/>
            <person name="Huang W."/>
            <person name="Kawashima T."/>
            <person name="Lemaire P."/>
            <person name="Martinez D."/>
            <person name="Meinertzhagen I.A."/>
            <person name="Necula S."/>
            <person name="Nonaka M."/>
            <person name="Putnam N."/>
            <person name="Rash S."/>
            <person name="Saiga H."/>
            <person name="Satake M."/>
            <person name="Terry A."/>
            <person name="Yamada L."/>
            <person name="Wang H.G."/>
            <person name="Awazu S."/>
            <person name="Azumi K."/>
            <person name="Boore J."/>
            <person name="Branno M."/>
            <person name="Chin-Bow S."/>
            <person name="DeSantis R."/>
            <person name="Doyle S."/>
            <person name="Francino P."/>
            <person name="Keys D.N."/>
            <person name="Haga S."/>
            <person name="Hayashi H."/>
            <person name="Hino K."/>
            <person name="Imai K.S."/>
            <person name="Inaba K."/>
            <person name="Kano S."/>
            <person name="Kobayashi K."/>
            <person name="Kobayashi M."/>
            <person name="Lee B.I."/>
            <person name="Makabe K.W."/>
            <person name="Manohar C."/>
            <person name="Matassi G."/>
            <person name="Medina M."/>
            <person name="Mochizuki Y."/>
            <person name="Mount S."/>
            <person name="Morishita T."/>
            <person name="Miura S."/>
            <person name="Nakayama A."/>
            <person name="Nishizaka S."/>
            <person name="Nomoto H."/>
            <person name="Ohta F."/>
            <person name="Oishi K."/>
            <person name="Rigoutsos I."/>
            <person name="Sano M."/>
            <person name="Sasaki A."/>
            <person name="Sasakura Y."/>
            <person name="Shoguchi E."/>
            <person name="Shin-i T."/>
            <person name="Spagnuolo A."/>
            <person name="Stainier D."/>
            <person name="Suzuki M.M."/>
            <person name="Tassy O."/>
            <person name="Takatori N."/>
            <person name="Tokuoka M."/>
            <person name="Yagi K."/>
            <person name="Yoshizaki F."/>
            <person name="Wada S."/>
            <person name="Zhang C."/>
            <person name="Hyatt P.D."/>
            <person name="Larimer F."/>
            <person name="Detter C."/>
            <person name="Doggett N."/>
            <person name="Glavina T."/>
            <person name="Hawkins T."/>
            <person name="Richardson P."/>
            <person name="Lucas S."/>
            <person name="Kohara Y."/>
            <person name="Levine M."/>
            <person name="Satoh N."/>
            <person name="Rokhsar D.S."/>
        </authorList>
    </citation>
    <scope>NUCLEOTIDE SEQUENCE [LARGE SCALE GENOMIC DNA]</scope>
</reference>
<evidence type="ECO:0000256" key="3">
    <source>
        <dbReference type="ARBA" id="ARBA00022525"/>
    </source>
</evidence>
<feature type="binding site" evidence="5">
    <location>
        <position position="171"/>
    </location>
    <ligand>
        <name>Ca(2+)</name>
        <dbReference type="ChEBI" id="CHEBI:29108"/>
    </ligand>
</feature>
<dbReference type="PRINTS" id="PR00821">
    <property type="entry name" value="TAGLIPASE"/>
</dbReference>
<feature type="domain" description="PLAT" evidence="8">
    <location>
        <begin position="324"/>
        <end position="445"/>
    </location>
</feature>
<feature type="binding site" evidence="5">
    <location>
        <position position="174"/>
    </location>
    <ligand>
        <name>Ca(2+)</name>
        <dbReference type="ChEBI" id="CHEBI:29108"/>
    </ligand>
</feature>
<dbReference type="Ensembl" id="ENSCINT00000013312.3">
    <property type="protein sequence ID" value="ENSCINP00000013312.3"/>
    <property type="gene ID" value="ENSCING00000006474.3"/>
</dbReference>
<dbReference type="SUPFAM" id="SSF49723">
    <property type="entry name" value="Lipase/lipooxygenase domain (PLAT/LH2 domain)"/>
    <property type="match status" value="1"/>
</dbReference>
<feature type="active site" description="Nucleophile" evidence="4">
    <location>
        <position position="126"/>
    </location>
</feature>
<dbReference type="InterPro" id="IPR001024">
    <property type="entry name" value="PLAT/LH2_dom"/>
</dbReference>
<dbReference type="InterPro" id="IPR016272">
    <property type="entry name" value="Lipase_LIPH"/>
</dbReference>
<dbReference type="Gene3D" id="2.60.60.20">
    <property type="entry name" value="PLAT/LH2 domain"/>
    <property type="match status" value="1"/>
</dbReference>
<dbReference type="PIRSF" id="PIRSF000865">
    <property type="entry name" value="Lipoprotein_lipase_LIPH"/>
    <property type="match status" value="1"/>
</dbReference>
<evidence type="ECO:0000313" key="10">
    <source>
        <dbReference type="Proteomes" id="UP000008144"/>
    </source>
</evidence>
<evidence type="ECO:0000256" key="4">
    <source>
        <dbReference type="PIRSR" id="PIRSR000865-1"/>
    </source>
</evidence>
<keyword evidence="10" id="KW-1185">Reference proteome</keyword>
<dbReference type="Pfam" id="PF01477">
    <property type="entry name" value="PLAT"/>
    <property type="match status" value="1"/>
</dbReference>
<organism evidence="9 10">
    <name type="scientific">Ciona intestinalis</name>
    <name type="common">Transparent sea squirt</name>
    <name type="synonym">Ascidia intestinalis</name>
    <dbReference type="NCBI Taxonomy" id="7719"/>
    <lineage>
        <taxon>Eukaryota</taxon>
        <taxon>Metazoa</taxon>
        <taxon>Chordata</taxon>
        <taxon>Tunicata</taxon>
        <taxon>Ascidiacea</taxon>
        <taxon>Phlebobranchia</taxon>
        <taxon>Cionidae</taxon>
        <taxon>Ciona</taxon>
    </lineage>
</organism>
<reference evidence="9" key="4">
    <citation type="submission" date="2025-09" db="UniProtKB">
        <authorList>
            <consortium name="Ensembl"/>
        </authorList>
    </citation>
    <scope>IDENTIFICATION</scope>
</reference>
<dbReference type="InterPro" id="IPR013818">
    <property type="entry name" value="Lipase"/>
</dbReference>
<comment type="caution">
    <text evidence="6">Lacks conserved residue(s) required for the propagation of feature annotation.</text>
</comment>
<sequence length="445" mass="50453">MSPHKIQTEYYLRTRQNPNVDQPIIPEASNLTNSLFDPTKPTKIIIHGYVLLVANFPEWVPQVTETILYQEDVNVIQINWVKGAHVEYDNAASNTRLVGAQVGFLIKMLMEVRNARAENFHLVGFSLGAHVAGFAGKTVQQAGKRHTVGRITGLDPANPGFNSDNSSVRLDRSDAKFVDVIHTDTHTMLNMASGMNRNLGHADFYPNGGAYQTGCSAWKAMRNIAEPRGMRSTVTDSTTCDHLRATQLFKESINATGSEHFMSAYRCDSYEKFKRGVCLRCSGNNGKGRNRCRRMGYWATPPHGKQNQVQYYLTTSGHAPFTVKHYQVQIHWRNDTATYSNVNIEGFKAKLYLTLHGERGSTTEIALNDGATFQVIAGKTTRFLVTQDTAQDIGEIQRVTFRWERPTCWTWFFCPTENIHLKRIKIFDAEEQRRFDLCSRENTDR</sequence>
<keyword evidence="5" id="KW-0106">Calcium</keyword>
<dbReference type="CDD" id="cd00707">
    <property type="entry name" value="Pancreat_lipase_like"/>
    <property type="match status" value="1"/>
</dbReference>
<dbReference type="InParanoid" id="F6Q4W5"/>
<feature type="binding site" evidence="5">
    <location>
        <position position="169"/>
    </location>
    <ligand>
        <name>Ca(2+)</name>
        <dbReference type="ChEBI" id="CHEBI:29108"/>
    </ligand>
</feature>
<dbReference type="InterPro" id="IPR033906">
    <property type="entry name" value="Lipase_N"/>
</dbReference>
<keyword evidence="3" id="KW-0964">Secreted</keyword>
<dbReference type="PANTHER" id="PTHR11610:SF173">
    <property type="entry name" value="LIPASE DOMAIN-CONTAINING PROTEIN-RELATED"/>
    <property type="match status" value="1"/>
</dbReference>
<dbReference type="GO" id="GO:0052689">
    <property type="term" value="F:carboxylic ester hydrolase activity"/>
    <property type="evidence" value="ECO:0007669"/>
    <property type="project" value="InterPro"/>
</dbReference>
<dbReference type="AlphaFoldDB" id="F6Q4W5"/>
<dbReference type="PANTHER" id="PTHR11610">
    <property type="entry name" value="LIPASE"/>
    <property type="match status" value="1"/>
</dbReference>
<dbReference type="Pfam" id="PF00151">
    <property type="entry name" value="Lipase"/>
    <property type="match status" value="1"/>
</dbReference>
<accession>F6Q4W5</accession>
<evidence type="ECO:0000259" key="8">
    <source>
        <dbReference type="PROSITE" id="PS50095"/>
    </source>
</evidence>
<keyword evidence="5" id="KW-0479">Metal-binding</keyword>
<dbReference type="STRING" id="7719.ENSCINP00000013312"/>
<dbReference type="GO" id="GO:0016298">
    <property type="term" value="F:lipase activity"/>
    <property type="evidence" value="ECO:0000318"/>
    <property type="project" value="GO_Central"/>
</dbReference>